<feature type="domain" description="Ig-like" evidence="1">
    <location>
        <begin position="96"/>
        <end position="170"/>
    </location>
</feature>
<feature type="domain" description="Ig-like" evidence="1">
    <location>
        <begin position="175"/>
        <end position="248"/>
    </location>
</feature>
<comment type="caution">
    <text evidence="2">The sequence shown here is derived from an EMBL/GenBank/DDBJ whole genome shotgun (WGS) entry which is preliminary data.</text>
</comment>
<dbReference type="OrthoDB" id="581140at2"/>
<dbReference type="PROSITE" id="PS50835">
    <property type="entry name" value="IG_LIKE"/>
    <property type="match status" value="3"/>
</dbReference>
<dbReference type="EMBL" id="WNWM01000002">
    <property type="protein sequence ID" value="MUI11772.1"/>
    <property type="molecule type" value="Genomic_DNA"/>
</dbReference>
<feature type="domain" description="Ig-like" evidence="1">
    <location>
        <begin position="257"/>
        <end position="334"/>
    </location>
</feature>
<dbReference type="InterPro" id="IPR013783">
    <property type="entry name" value="Ig-like_fold"/>
</dbReference>
<gene>
    <name evidence="2" type="ORF">GJV26_04635</name>
</gene>
<dbReference type="Pfam" id="PF12006">
    <property type="entry name" value="DUF3500"/>
    <property type="match status" value="1"/>
</dbReference>
<accession>A0A6I3XEU3</accession>
<dbReference type="SUPFAM" id="SSF48726">
    <property type="entry name" value="Immunoglobulin"/>
    <property type="match status" value="3"/>
</dbReference>
<evidence type="ECO:0000313" key="2">
    <source>
        <dbReference type="EMBL" id="MUI11772.1"/>
    </source>
</evidence>
<dbReference type="Proteomes" id="UP000431684">
    <property type="component" value="Unassembled WGS sequence"/>
</dbReference>
<evidence type="ECO:0000313" key="3">
    <source>
        <dbReference type="Proteomes" id="UP000431684"/>
    </source>
</evidence>
<dbReference type="InterPro" id="IPR007110">
    <property type="entry name" value="Ig-like_dom"/>
</dbReference>
<proteinExistence type="predicted"/>
<dbReference type="AlphaFoldDB" id="A0A6I3XEU3"/>
<organism evidence="2 3">
    <name type="scientific">Pseudoduganella dura</name>
    <dbReference type="NCBI Taxonomy" id="321982"/>
    <lineage>
        <taxon>Bacteria</taxon>
        <taxon>Pseudomonadati</taxon>
        <taxon>Pseudomonadota</taxon>
        <taxon>Betaproteobacteria</taxon>
        <taxon>Burkholderiales</taxon>
        <taxon>Oxalobacteraceae</taxon>
        <taxon>Telluria group</taxon>
        <taxon>Pseudoduganella</taxon>
    </lineage>
</organism>
<dbReference type="Pfam" id="PF13927">
    <property type="entry name" value="Ig_3"/>
    <property type="match status" value="1"/>
</dbReference>
<dbReference type="Gene3D" id="2.60.40.10">
    <property type="entry name" value="Immunoglobulins"/>
    <property type="match status" value="3"/>
</dbReference>
<dbReference type="InterPro" id="IPR021889">
    <property type="entry name" value="DUF3500"/>
</dbReference>
<evidence type="ECO:0000259" key="1">
    <source>
        <dbReference type="PROSITE" id="PS50835"/>
    </source>
</evidence>
<dbReference type="InterPro" id="IPR036179">
    <property type="entry name" value="Ig-like_dom_sf"/>
</dbReference>
<protein>
    <submittedName>
        <fullName evidence="2">DUF3500 domain-containing protein</fullName>
    </submittedName>
</protein>
<keyword evidence="3" id="KW-1185">Reference proteome</keyword>
<dbReference type="PANTHER" id="PTHR37489">
    <property type="entry name" value="DUF3500 DOMAIN-CONTAINING PROTEIN"/>
    <property type="match status" value="1"/>
</dbReference>
<reference evidence="2 3" key="1">
    <citation type="submission" date="2019-11" db="EMBL/GenBank/DDBJ databases">
        <title>Draft Genome Sequences of Six Type Strains of the Genus Massilia.</title>
        <authorList>
            <person name="Miess H."/>
            <person name="Frediansyah A."/>
            <person name="Goeker M."/>
            <person name="Gross H."/>
        </authorList>
    </citation>
    <scope>NUCLEOTIDE SEQUENCE [LARGE SCALE GENOMIC DNA]</scope>
    <source>
        <strain evidence="2 3">DSM 17513</strain>
    </source>
</reference>
<sequence>MPVASSPQFLRKAAPGCFSFFSKSHKSATLVKPRKTRQNPRKTAPAGDRLRYSAAYSNNHGARAMHFSTRAAVIATSLTLLLSGCGSSSPDAETGPAIVTQPASATIISGSNSVLSVVASGTGLAYQWYRDGTAIAGATSAIYTATEAGAYYVVVSADDGSITSANATIALTTAPVITAQPSSATILTGTSQALTVAADGDALAYQWYKDGVAMDGATAATYSASAAGSYSVTVTNAAGAATSTAAVIAVSPDVTAPVITTQPLAQTVNAGTGVAFSVVVNGVSVAYQWYRNDTPIAGATGRTYTITTANANSAGTYKVVVTNTAGTATSAGVALAVNVLSAGTNTASVVAAANAFLATLSAEQKAVALDATSSTTVLFDYALANANQWTNLPGSRHGLRLNTATLDAAQLAAANAVISKALSATGLTLLGELRAADQVLAGAQATGTGTGMGGGNGTPPTGSMPTDGTGTVPGTGAAGAFPADGTGTPPAGAGGMGGTGVAALGYGSDLYSIAFVGTPSAASPWILQVAGHHLAYNITYNGSKVNATPTFIGVEPPDWTVAADGTVTVTNNASTAGAAHAPMERQRAAVYNLAEAIYQDDATAAAARLVGTFTDVIMGASGNSDGNYKSLVYPTTGRGLQYSSMNDAQKAYTRAAIEAWVNTQAADVAATLLGDYLSDDALADTYVGYGVGQNGSKADFSAWPNAKAAPLDAQRSYIRIDGPRVWIEFVVQQGVVYGTNVHYHTIWRDKTADYGGSF</sequence>
<dbReference type="PANTHER" id="PTHR37489:SF1">
    <property type="entry name" value="DUF3500 DOMAIN-CONTAINING PROTEIN"/>
    <property type="match status" value="1"/>
</dbReference>
<name>A0A6I3XEU3_9BURK</name>